<dbReference type="Proteomes" id="UP001595900">
    <property type="component" value="Unassembled WGS sequence"/>
</dbReference>
<keyword evidence="2" id="KW-0472">Membrane</keyword>
<sequence length="312" mass="33583">MDQAWQGSPERIARYLPPGWFDLADIGPLRSWLPAWPWSVLHVQAALELPFVMLAYLLVCRWFGPAVFRRAIAARWHVSASYTLTFCLVEWELRNPDTCIDIVIRIVSGILTPLLLPLLSEGRAGAPRLVPFVVSAAALGAVVLAVYDTATLYNLAHALSWLPLVAAAAVVLAAARWFARRPAVHGPAMASVSRSLGWLLLLFFAPALPVRYGFNFGTERASLIAGAAIMLTALRYGWDHRLGGTLALAIAAGALGAGAGYAAARGYPEAKLLAAATGFVHAPHSTAGAPHPRAHHADDRSAMVNRTSEMMR</sequence>
<feature type="transmembrane region" description="Helical" evidence="2">
    <location>
        <begin position="245"/>
        <end position="264"/>
    </location>
</feature>
<proteinExistence type="predicted"/>
<keyword evidence="2" id="KW-0812">Transmembrane</keyword>
<evidence type="ECO:0000313" key="3">
    <source>
        <dbReference type="EMBL" id="MFC4241803.1"/>
    </source>
</evidence>
<feature type="transmembrane region" description="Helical" evidence="2">
    <location>
        <begin position="129"/>
        <end position="147"/>
    </location>
</feature>
<gene>
    <name evidence="3" type="ORF">ACFOYW_00335</name>
</gene>
<evidence type="ECO:0008006" key="5">
    <source>
        <dbReference type="Google" id="ProtNLM"/>
    </source>
</evidence>
<accession>A0ABV8Q2C8</accession>
<feature type="region of interest" description="Disordered" evidence="1">
    <location>
        <begin position="285"/>
        <end position="312"/>
    </location>
</feature>
<evidence type="ECO:0000313" key="4">
    <source>
        <dbReference type="Proteomes" id="UP001595900"/>
    </source>
</evidence>
<keyword evidence="2" id="KW-1133">Transmembrane helix</keyword>
<organism evidence="3 4">
    <name type="scientific">Gryllotalpicola reticulitermitis</name>
    <dbReference type="NCBI Taxonomy" id="1184153"/>
    <lineage>
        <taxon>Bacteria</taxon>
        <taxon>Bacillati</taxon>
        <taxon>Actinomycetota</taxon>
        <taxon>Actinomycetes</taxon>
        <taxon>Micrococcales</taxon>
        <taxon>Microbacteriaceae</taxon>
        <taxon>Gryllotalpicola</taxon>
    </lineage>
</organism>
<feature type="transmembrane region" description="Helical" evidence="2">
    <location>
        <begin position="153"/>
        <end position="175"/>
    </location>
</feature>
<evidence type="ECO:0000256" key="1">
    <source>
        <dbReference type="SAM" id="MobiDB-lite"/>
    </source>
</evidence>
<feature type="transmembrane region" description="Helical" evidence="2">
    <location>
        <begin position="196"/>
        <end position="214"/>
    </location>
</feature>
<dbReference type="EMBL" id="JBHSCN010000001">
    <property type="protein sequence ID" value="MFC4241803.1"/>
    <property type="molecule type" value="Genomic_DNA"/>
</dbReference>
<feature type="transmembrane region" description="Helical" evidence="2">
    <location>
        <begin position="220"/>
        <end position="238"/>
    </location>
</feature>
<evidence type="ECO:0000256" key="2">
    <source>
        <dbReference type="SAM" id="Phobius"/>
    </source>
</evidence>
<keyword evidence="4" id="KW-1185">Reference proteome</keyword>
<name>A0ABV8Q2C8_9MICO</name>
<feature type="transmembrane region" description="Helical" evidence="2">
    <location>
        <begin position="103"/>
        <end position="120"/>
    </location>
</feature>
<dbReference type="RefSeq" id="WP_390226550.1">
    <property type="nucleotide sequence ID" value="NZ_JBHSCN010000001.1"/>
</dbReference>
<reference evidence="4" key="1">
    <citation type="journal article" date="2019" name="Int. J. Syst. Evol. Microbiol.">
        <title>The Global Catalogue of Microorganisms (GCM) 10K type strain sequencing project: providing services to taxonomists for standard genome sequencing and annotation.</title>
        <authorList>
            <consortium name="The Broad Institute Genomics Platform"/>
            <consortium name="The Broad Institute Genome Sequencing Center for Infectious Disease"/>
            <person name="Wu L."/>
            <person name="Ma J."/>
        </authorList>
    </citation>
    <scope>NUCLEOTIDE SEQUENCE [LARGE SCALE GENOMIC DNA]</scope>
    <source>
        <strain evidence="4">CGMCC 1.10363</strain>
    </source>
</reference>
<comment type="caution">
    <text evidence="3">The sequence shown here is derived from an EMBL/GenBank/DDBJ whole genome shotgun (WGS) entry which is preliminary data.</text>
</comment>
<protein>
    <recommendedName>
        <fullName evidence="5">Transmembrane protein</fullName>
    </recommendedName>
</protein>
<feature type="transmembrane region" description="Helical" evidence="2">
    <location>
        <begin position="38"/>
        <end position="60"/>
    </location>
</feature>